<dbReference type="AlphaFoldDB" id="A0AAP5EZU1"/>
<reference evidence="7" key="1">
    <citation type="submission" date="2022-06" db="EMBL/GenBank/DDBJ databases">
        <title>PHB producers.</title>
        <authorList>
            <person name="Besaury L."/>
        </authorList>
    </citation>
    <scope>NUCLEOTIDE SEQUENCE</scope>
    <source>
        <strain evidence="7 8">SEWS6</strain>
    </source>
</reference>
<feature type="transmembrane region" description="Helical" evidence="4">
    <location>
        <begin position="95"/>
        <end position="115"/>
    </location>
</feature>
<proteinExistence type="predicted"/>
<dbReference type="Gene3D" id="1.20.1250.20">
    <property type="entry name" value="MFS general substrate transporter like domains"/>
    <property type="match status" value="2"/>
</dbReference>
<dbReference type="InterPro" id="IPR011701">
    <property type="entry name" value="MFS"/>
</dbReference>
<keyword evidence="2 4" id="KW-1133">Transmembrane helix</keyword>
<feature type="transmembrane region" description="Helical" evidence="4">
    <location>
        <begin position="361"/>
        <end position="379"/>
    </location>
</feature>
<feature type="transmembrane region" description="Helical" evidence="4">
    <location>
        <begin position="330"/>
        <end position="349"/>
    </location>
</feature>
<feature type="domain" description="Major facilitator superfamily (MFS) profile" evidence="5">
    <location>
        <begin position="30"/>
        <end position="410"/>
    </location>
</feature>
<evidence type="ECO:0000313" key="9">
    <source>
        <dbReference type="Proteomes" id="UP001242288"/>
    </source>
</evidence>
<dbReference type="Pfam" id="PF07690">
    <property type="entry name" value="MFS_1"/>
    <property type="match status" value="2"/>
</dbReference>
<dbReference type="GO" id="GO:0022857">
    <property type="term" value="F:transmembrane transporter activity"/>
    <property type="evidence" value="ECO:0007669"/>
    <property type="project" value="InterPro"/>
</dbReference>
<dbReference type="EMBL" id="JAPKHW010000035">
    <property type="protein sequence ID" value="MCX4149924.1"/>
    <property type="molecule type" value="Genomic_DNA"/>
</dbReference>
<feature type="transmembrane region" description="Helical" evidence="4">
    <location>
        <begin position="229"/>
        <end position="252"/>
    </location>
</feature>
<dbReference type="EMBL" id="JAMXWF010000035">
    <property type="protein sequence ID" value="MDQ6411742.1"/>
    <property type="molecule type" value="Genomic_DNA"/>
</dbReference>
<dbReference type="InterPro" id="IPR020846">
    <property type="entry name" value="MFS_dom"/>
</dbReference>
<keyword evidence="1 4" id="KW-0812">Transmembrane</keyword>
<dbReference type="PROSITE" id="PS50850">
    <property type="entry name" value="MFS"/>
    <property type="match status" value="1"/>
</dbReference>
<evidence type="ECO:0000256" key="2">
    <source>
        <dbReference type="ARBA" id="ARBA00022989"/>
    </source>
</evidence>
<dbReference type="Proteomes" id="UP001209412">
    <property type="component" value="Unassembled WGS sequence"/>
</dbReference>
<dbReference type="SUPFAM" id="SSF103473">
    <property type="entry name" value="MFS general substrate transporter"/>
    <property type="match status" value="1"/>
</dbReference>
<protein>
    <submittedName>
        <fullName evidence="7">MFS transporter</fullName>
    </submittedName>
</protein>
<evidence type="ECO:0000313" key="8">
    <source>
        <dbReference type="Proteomes" id="UP001209412"/>
    </source>
</evidence>
<evidence type="ECO:0000259" key="5">
    <source>
        <dbReference type="PROSITE" id="PS50850"/>
    </source>
</evidence>
<name>A0AAP5EZU1_9BURK</name>
<feature type="transmembrane region" description="Helical" evidence="4">
    <location>
        <begin position="258"/>
        <end position="278"/>
    </location>
</feature>
<evidence type="ECO:0000313" key="6">
    <source>
        <dbReference type="EMBL" id="MCX4149924.1"/>
    </source>
</evidence>
<gene>
    <name evidence="7" type="ORF">NIE36_31795</name>
    <name evidence="6" type="ORF">OSB80_31860</name>
</gene>
<feature type="transmembrane region" description="Helical" evidence="4">
    <location>
        <begin position="184"/>
        <end position="204"/>
    </location>
</feature>
<evidence type="ECO:0000256" key="4">
    <source>
        <dbReference type="SAM" id="Phobius"/>
    </source>
</evidence>
<feature type="transmembrane region" description="Helical" evidence="4">
    <location>
        <begin position="299"/>
        <end position="324"/>
    </location>
</feature>
<feature type="transmembrane region" description="Helical" evidence="4">
    <location>
        <begin position="385"/>
        <end position="405"/>
    </location>
</feature>
<organism evidence="7 9">
    <name type="scientific">Paraburkholderia madseniana</name>
    <dbReference type="NCBI Taxonomy" id="2599607"/>
    <lineage>
        <taxon>Bacteria</taxon>
        <taxon>Pseudomonadati</taxon>
        <taxon>Pseudomonadota</taxon>
        <taxon>Betaproteobacteria</taxon>
        <taxon>Burkholderiales</taxon>
        <taxon>Burkholderiaceae</taxon>
        <taxon>Paraburkholderia</taxon>
    </lineage>
</organism>
<feature type="transmembrane region" description="Helical" evidence="4">
    <location>
        <begin position="154"/>
        <end position="172"/>
    </location>
</feature>
<comment type="caution">
    <text evidence="7">The sequence shown here is derived from an EMBL/GenBank/DDBJ whole genome shotgun (WGS) entry which is preliminary data.</text>
</comment>
<evidence type="ECO:0000256" key="1">
    <source>
        <dbReference type="ARBA" id="ARBA00022692"/>
    </source>
</evidence>
<evidence type="ECO:0000256" key="3">
    <source>
        <dbReference type="ARBA" id="ARBA00023136"/>
    </source>
</evidence>
<evidence type="ECO:0000313" key="7">
    <source>
        <dbReference type="EMBL" id="MDQ6411742.1"/>
    </source>
</evidence>
<dbReference type="PANTHER" id="PTHR23527">
    <property type="entry name" value="BLL3282 PROTEIN"/>
    <property type="match status" value="1"/>
</dbReference>
<keyword evidence="8" id="KW-1185">Reference proteome</keyword>
<dbReference type="Proteomes" id="UP001242288">
    <property type="component" value="Unassembled WGS sequence"/>
</dbReference>
<dbReference type="InterPro" id="IPR052952">
    <property type="entry name" value="MFS-Transporter"/>
</dbReference>
<accession>A0AAP5EZU1</accession>
<dbReference type="RefSeq" id="WP_266260718.1">
    <property type="nucleotide sequence ID" value="NZ_JAMXWF010000035.1"/>
</dbReference>
<dbReference type="InterPro" id="IPR036259">
    <property type="entry name" value="MFS_trans_sf"/>
</dbReference>
<sequence length="426" mass="43743">MNTRNDIGPIQPDLIRSSVSGGSSTYRWRVLALVWAAFVLSCVDRYAWGTIAAPVGQSLGISVAMLGAFSTAFYFGYATANLAGGPLADLVGGRTALLMAMLPLGAATFCFGYVHTLAAGIAVQILMGLASGADYCAGLKLVNAWFGRDKGRAIGIFATATSISIAAANAVVPALSTLYGWANAFHALGIATAAVGIIAFLGAGRAPKNVSRERLTVAHLKALSCNRDFILLSVAGGAGLWGTIGFVSWANALLTKHFGFAPAVAGSVLTVVGVAAFFSKPLIGWASDLMPRYRRHLAVGCLSTFAVVLLVFGFCSTLTQFYLVAPLLGIAGYGYLAILIAQITNVAGATSAGSAAGISNAFWQLGGAIAPIAVGYTFAGTGSFLYALVVVAVGPVVAAVTLLFMRKDNAAMPRSAAATTAPDHRD</sequence>
<keyword evidence="3 4" id="KW-0472">Membrane</keyword>
<feature type="transmembrane region" description="Helical" evidence="4">
    <location>
        <begin position="60"/>
        <end position="83"/>
    </location>
</feature>
<dbReference type="PANTHER" id="PTHR23527:SF1">
    <property type="entry name" value="BLL3282 PROTEIN"/>
    <property type="match status" value="1"/>
</dbReference>